<dbReference type="RefSeq" id="WP_343834538.1">
    <property type="nucleotide sequence ID" value="NZ_BAAADK010000010.1"/>
</dbReference>
<keyword evidence="5 10" id="KW-0472">Membrane</keyword>
<keyword evidence="10" id="KW-0406">Ion transport</keyword>
<evidence type="ECO:0000256" key="10">
    <source>
        <dbReference type="HAMAP-Rule" id="MF_00454"/>
    </source>
</evidence>
<comment type="function">
    <text evidence="9 10">Fluoride-specific ion channel. Important for reducing fluoride concentration in the cell, thus reducing its toxicity.</text>
</comment>
<comment type="similarity">
    <text evidence="7 10">Belongs to the fluoride channel Fluc/FEX (TC 1.A.43) family.</text>
</comment>
<evidence type="ECO:0000256" key="2">
    <source>
        <dbReference type="ARBA" id="ARBA00022475"/>
    </source>
</evidence>
<dbReference type="Pfam" id="PF02537">
    <property type="entry name" value="CRCB"/>
    <property type="match status" value="1"/>
</dbReference>
<feature type="transmembrane region" description="Helical" evidence="10">
    <location>
        <begin position="12"/>
        <end position="33"/>
    </location>
</feature>
<evidence type="ECO:0000256" key="6">
    <source>
        <dbReference type="ARBA" id="ARBA00023303"/>
    </source>
</evidence>
<comment type="subcellular location">
    <subcellularLocation>
        <location evidence="1 10">Cell membrane</location>
        <topology evidence="1 10">Multi-pass membrane protein</topology>
    </subcellularLocation>
</comment>
<accession>A0ABT9VVT1</accession>
<keyword evidence="6 10" id="KW-0407">Ion channel</keyword>
<proteinExistence type="inferred from homology"/>
<dbReference type="PANTHER" id="PTHR28259">
    <property type="entry name" value="FLUORIDE EXPORT PROTEIN 1-RELATED"/>
    <property type="match status" value="1"/>
</dbReference>
<keyword evidence="10" id="KW-0915">Sodium</keyword>
<keyword evidence="4 10" id="KW-1133">Transmembrane helix</keyword>
<protein>
    <recommendedName>
        <fullName evidence="10">Fluoride-specific ion channel FluC</fullName>
    </recommendedName>
</protein>
<evidence type="ECO:0000313" key="12">
    <source>
        <dbReference type="Proteomes" id="UP001235840"/>
    </source>
</evidence>
<dbReference type="EMBL" id="JAUSTY010000003">
    <property type="protein sequence ID" value="MDQ0164942.1"/>
    <property type="molecule type" value="Genomic_DNA"/>
</dbReference>
<keyword evidence="12" id="KW-1185">Reference proteome</keyword>
<evidence type="ECO:0000256" key="3">
    <source>
        <dbReference type="ARBA" id="ARBA00022692"/>
    </source>
</evidence>
<feature type="binding site" evidence="10">
    <location>
        <position position="82"/>
    </location>
    <ligand>
        <name>Na(+)</name>
        <dbReference type="ChEBI" id="CHEBI:29101"/>
        <note>structural</note>
    </ligand>
</feature>
<evidence type="ECO:0000256" key="1">
    <source>
        <dbReference type="ARBA" id="ARBA00004651"/>
    </source>
</evidence>
<sequence length="142" mass="15065">MRVEGEEDQMNGIALAIGAFFGTITRYGIGVWMEPVSSGFPYATLLVNLSGCLFLGWFFTLALAGSKISVAVQTGIGVGFTGSFTTFSTFSLETISLIEQNQLGLAVVYVLLSTGGGVLLAAVGYGIAKLQVKNRKRKREAI</sequence>
<name>A0ABT9VVT1_9BACI</name>
<evidence type="ECO:0000256" key="9">
    <source>
        <dbReference type="ARBA" id="ARBA00049940"/>
    </source>
</evidence>
<dbReference type="HAMAP" id="MF_00454">
    <property type="entry name" value="FluC"/>
    <property type="match status" value="1"/>
</dbReference>
<dbReference type="PANTHER" id="PTHR28259:SF1">
    <property type="entry name" value="FLUORIDE EXPORT PROTEIN 1-RELATED"/>
    <property type="match status" value="1"/>
</dbReference>
<dbReference type="NCBIfam" id="TIGR00494">
    <property type="entry name" value="crcB"/>
    <property type="match status" value="1"/>
</dbReference>
<feature type="transmembrane region" description="Helical" evidence="10">
    <location>
        <begin position="39"/>
        <end position="63"/>
    </location>
</feature>
<organism evidence="11 12">
    <name type="scientific">Caldalkalibacillus horti</name>
    <dbReference type="NCBI Taxonomy" id="77523"/>
    <lineage>
        <taxon>Bacteria</taxon>
        <taxon>Bacillati</taxon>
        <taxon>Bacillota</taxon>
        <taxon>Bacilli</taxon>
        <taxon>Bacillales</taxon>
        <taxon>Bacillaceae</taxon>
        <taxon>Caldalkalibacillus</taxon>
    </lineage>
</organism>
<gene>
    <name evidence="10" type="primary">fluC</name>
    <name evidence="10" type="synonym">crcB</name>
    <name evidence="11" type="ORF">J2S11_000842</name>
</gene>
<dbReference type="Proteomes" id="UP001235840">
    <property type="component" value="Unassembled WGS sequence"/>
</dbReference>
<dbReference type="InterPro" id="IPR003691">
    <property type="entry name" value="FluC"/>
</dbReference>
<evidence type="ECO:0000256" key="4">
    <source>
        <dbReference type="ARBA" id="ARBA00022989"/>
    </source>
</evidence>
<comment type="activity regulation">
    <text evidence="10">Na(+) is not transported, but it plays an essential structural role and its presence is essential for fluoride channel function.</text>
</comment>
<keyword evidence="2 10" id="KW-1003">Cell membrane</keyword>
<reference evidence="11 12" key="1">
    <citation type="submission" date="2023-07" db="EMBL/GenBank/DDBJ databases">
        <title>Genomic Encyclopedia of Type Strains, Phase IV (KMG-IV): sequencing the most valuable type-strain genomes for metagenomic binning, comparative biology and taxonomic classification.</title>
        <authorList>
            <person name="Goeker M."/>
        </authorList>
    </citation>
    <scope>NUCLEOTIDE SEQUENCE [LARGE SCALE GENOMIC DNA]</scope>
    <source>
        <strain evidence="11 12">DSM 12751</strain>
    </source>
</reference>
<evidence type="ECO:0000256" key="7">
    <source>
        <dbReference type="ARBA" id="ARBA00035120"/>
    </source>
</evidence>
<feature type="binding site" evidence="10">
    <location>
        <position position="85"/>
    </location>
    <ligand>
        <name>Na(+)</name>
        <dbReference type="ChEBI" id="CHEBI:29101"/>
        <note>structural</note>
    </ligand>
</feature>
<evidence type="ECO:0000313" key="11">
    <source>
        <dbReference type="EMBL" id="MDQ0164942.1"/>
    </source>
</evidence>
<comment type="catalytic activity">
    <reaction evidence="8">
        <text>fluoride(in) = fluoride(out)</text>
        <dbReference type="Rhea" id="RHEA:76159"/>
        <dbReference type="ChEBI" id="CHEBI:17051"/>
    </reaction>
    <physiologicalReaction direction="left-to-right" evidence="8">
        <dbReference type="Rhea" id="RHEA:76160"/>
    </physiologicalReaction>
</comment>
<feature type="transmembrane region" description="Helical" evidence="10">
    <location>
        <begin position="103"/>
        <end position="128"/>
    </location>
</feature>
<keyword evidence="3 10" id="KW-0812">Transmembrane</keyword>
<feature type="transmembrane region" description="Helical" evidence="10">
    <location>
        <begin position="70"/>
        <end position="91"/>
    </location>
</feature>
<comment type="caution">
    <text evidence="11">The sequence shown here is derived from an EMBL/GenBank/DDBJ whole genome shotgun (WGS) entry which is preliminary data.</text>
</comment>
<evidence type="ECO:0000256" key="5">
    <source>
        <dbReference type="ARBA" id="ARBA00023136"/>
    </source>
</evidence>
<keyword evidence="10" id="KW-0813">Transport</keyword>
<keyword evidence="10" id="KW-0479">Metal-binding</keyword>
<evidence type="ECO:0000256" key="8">
    <source>
        <dbReference type="ARBA" id="ARBA00035585"/>
    </source>
</evidence>